<organism evidence="4 5">
    <name type="scientific">Zingiber officinale</name>
    <name type="common">Ginger</name>
    <name type="synonym">Amomum zingiber</name>
    <dbReference type="NCBI Taxonomy" id="94328"/>
    <lineage>
        <taxon>Eukaryota</taxon>
        <taxon>Viridiplantae</taxon>
        <taxon>Streptophyta</taxon>
        <taxon>Embryophyta</taxon>
        <taxon>Tracheophyta</taxon>
        <taxon>Spermatophyta</taxon>
        <taxon>Magnoliopsida</taxon>
        <taxon>Liliopsida</taxon>
        <taxon>Zingiberales</taxon>
        <taxon>Zingiberaceae</taxon>
        <taxon>Zingiber</taxon>
    </lineage>
</organism>
<feature type="compositionally biased region" description="Pro residues" evidence="2">
    <location>
        <begin position="208"/>
        <end position="227"/>
    </location>
</feature>
<evidence type="ECO:0000259" key="3">
    <source>
        <dbReference type="PROSITE" id="PS50846"/>
    </source>
</evidence>
<dbReference type="PANTHER" id="PTHR45868">
    <property type="entry name" value="HEAVY METAL-ASSOCIATED ISOPRENYLATED PLANT PROTEIN 33-RELATED"/>
    <property type="match status" value="1"/>
</dbReference>
<reference evidence="4 5" key="1">
    <citation type="submission" date="2020-08" db="EMBL/GenBank/DDBJ databases">
        <title>Plant Genome Project.</title>
        <authorList>
            <person name="Zhang R.-G."/>
        </authorList>
    </citation>
    <scope>NUCLEOTIDE SEQUENCE [LARGE SCALE GENOMIC DNA]</scope>
    <source>
        <tissue evidence="4">Rhizome</tissue>
    </source>
</reference>
<dbReference type="EMBL" id="JACMSC010000014">
    <property type="protein sequence ID" value="KAG6490211.1"/>
    <property type="molecule type" value="Genomic_DNA"/>
</dbReference>
<dbReference type="GO" id="GO:0046872">
    <property type="term" value="F:metal ion binding"/>
    <property type="evidence" value="ECO:0007669"/>
    <property type="project" value="UniProtKB-KW"/>
</dbReference>
<dbReference type="InterPro" id="IPR006121">
    <property type="entry name" value="HMA_dom"/>
</dbReference>
<feature type="region of interest" description="Disordered" evidence="2">
    <location>
        <begin position="279"/>
        <end position="302"/>
    </location>
</feature>
<dbReference type="AlphaFoldDB" id="A0A8J5FTK4"/>
<dbReference type="PROSITE" id="PS50846">
    <property type="entry name" value="HMA_2"/>
    <property type="match status" value="1"/>
</dbReference>
<keyword evidence="1" id="KW-0479">Metal-binding</keyword>
<name>A0A8J5FTK4_ZINOF</name>
<dbReference type="OrthoDB" id="689350at2759"/>
<feature type="region of interest" description="Disordered" evidence="2">
    <location>
        <begin position="240"/>
        <end position="261"/>
    </location>
</feature>
<dbReference type="Pfam" id="PF00403">
    <property type="entry name" value="HMA"/>
    <property type="match status" value="1"/>
</dbReference>
<evidence type="ECO:0000256" key="2">
    <source>
        <dbReference type="SAM" id="MobiDB-lite"/>
    </source>
</evidence>
<comment type="caution">
    <text evidence="4">The sequence shown here is derived from an EMBL/GenBank/DDBJ whole genome shotgun (WGS) entry which is preliminary data.</text>
</comment>
<keyword evidence="5" id="KW-1185">Reference proteome</keyword>
<dbReference type="PANTHER" id="PTHR45868:SF80">
    <property type="entry name" value="F15K9.8-RELATED"/>
    <property type="match status" value="1"/>
</dbReference>
<feature type="compositionally biased region" description="Basic and acidic residues" evidence="2">
    <location>
        <begin position="98"/>
        <end position="114"/>
    </location>
</feature>
<dbReference type="Proteomes" id="UP000734854">
    <property type="component" value="Unassembled WGS sequence"/>
</dbReference>
<evidence type="ECO:0000256" key="1">
    <source>
        <dbReference type="ARBA" id="ARBA00022723"/>
    </source>
</evidence>
<sequence length="302" mass="32682">MASGEAPSESLKYKLLVFKVSIHCEGCKKKVKKILANIPGVYDTEIDARQHKVTVKASTDAETILRRLEKSGKHASIWPLPDKKPGYQSSKDGGAGSKKKDAVETSEKEEKEKPSPNPSESNSPSVAPTKPSEESKIDSLAKSPAEPEKLDAKTGETIQKPADRVESNEKNSAAGEADNAKGGGKKKERKAQKEKESVGTSSDSATVNPPPPPPYSYPTQPAQPPQPAYAMAYNMAQRSHSQTYYAPPPPASTPQDHVYMSYPPPPEFQYYGSSDLSSLVPMQLPPPPDMFSDDNPNACNLM</sequence>
<protein>
    <recommendedName>
        <fullName evidence="3">HMA domain-containing protein</fullName>
    </recommendedName>
</protein>
<evidence type="ECO:0000313" key="4">
    <source>
        <dbReference type="EMBL" id="KAG6490211.1"/>
    </source>
</evidence>
<feature type="compositionally biased region" description="Polar residues" evidence="2">
    <location>
        <begin position="198"/>
        <end position="207"/>
    </location>
</feature>
<feature type="compositionally biased region" description="Basic and acidic residues" evidence="2">
    <location>
        <begin position="131"/>
        <end position="154"/>
    </location>
</feature>
<feature type="region of interest" description="Disordered" evidence="2">
    <location>
        <begin position="75"/>
        <end position="227"/>
    </location>
</feature>
<dbReference type="CDD" id="cd00371">
    <property type="entry name" value="HMA"/>
    <property type="match status" value="1"/>
</dbReference>
<accession>A0A8J5FTK4</accession>
<evidence type="ECO:0000313" key="5">
    <source>
        <dbReference type="Proteomes" id="UP000734854"/>
    </source>
</evidence>
<gene>
    <name evidence="4" type="ORF">ZIOFF_051496</name>
</gene>
<feature type="domain" description="HMA" evidence="3">
    <location>
        <begin position="13"/>
        <end position="76"/>
    </location>
</feature>
<proteinExistence type="predicted"/>